<protein>
    <submittedName>
        <fullName evidence="2">Laminin G</fullName>
    </submittedName>
</protein>
<reference evidence="2 3" key="1">
    <citation type="submission" date="2007-08" db="EMBL/GenBank/DDBJ databases">
        <title>Complete sequence of Roseiflexus castenholzii DSM 13941.</title>
        <authorList>
            <consortium name="US DOE Joint Genome Institute"/>
            <person name="Copeland A."/>
            <person name="Lucas S."/>
            <person name="Lapidus A."/>
            <person name="Barry K."/>
            <person name="Glavina del Rio T."/>
            <person name="Dalin E."/>
            <person name="Tice H."/>
            <person name="Pitluck S."/>
            <person name="Thompson L.S."/>
            <person name="Brettin T."/>
            <person name="Bruce D."/>
            <person name="Detter J.C."/>
            <person name="Han C."/>
            <person name="Tapia R."/>
            <person name="Schmutz J."/>
            <person name="Larimer F."/>
            <person name="Land M."/>
            <person name="Hauser L."/>
            <person name="Kyrpides N."/>
            <person name="Mikhailova N."/>
            <person name="Bryant D.A."/>
            <person name="Hanada S."/>
            <person name="Tsukatani Y."/>
            <person name="Richardson P."/>
        </authorList>
    </citation>
    <scope>NUCLEOTIDE SEQUENCE [LARGE SCALE GENOMIC DNA]</scope>
    <source>
        <strain evidence="3">DSM 13941 / HLO8</strain>
    </source>
</reference>
<dbReference type="AlphaFoldDB" id="A7NQZ9"/>
<gene>
    <name evidence="2" type="ordered locus">Rcas_3962</name>
</gene>
<dbReference type="STRING" id="383372.Rcas_3962"/>
<keyword evidence="1" id="KW-0812">Transmembrane</keyword>
<dbReference type="CDD" id="cd00110">
    <property type="entry name" value="LamG"/>
    <property type="match status" value="1"/>
</dbReference>
<dbReference type="KEGG" id="rca:Rcas_3962"/>
<dbReference type="Pfam" id="PF13385">
    <property type="entry name" value="Laminin_G_3"/>
    <property type="match status" value="1"/>
</dbReference>
<name>A7NQZ9_ROSCS</name>
<dbReference type="InterPro" id="IPR013320">
    <property type="entry name" value="ConA-like_dom_sf"/>
</dbReference>
<evidence type="ECO:0000256" key="1">
    <source>
        <dbReference type="SAM" id="Phobius"/>
    </source>
</evidence>
<dbReference type="Proteomes" id="UP000000263">
    <property type="component" value="Chromosome"/>
</dbReference>
<sequence length="401" mass="41861">MPVFCIHRLTLLRLPLLILTLLLTLIPAHPGRAQGDFSLRFYGAGRDGVDRVVIPLDAPPRPVDVGDDFTIEFWLKALPGENAAPPCIPGGDTWINGNIVFDRDVYFAGDYGDYGISLAGGRLAFGVNNGAEGTTLCGRAEVTDGRWHHLAVTRSAANGALAIFVDGRLDASGDGPTGDVSYRNGRATPYPADPFLVIGAEKHDAGPEYPSFRGWIDEVRISRVVRYRDAFTLPSAPFTPDPDTVALYHFDEGAGTVVYDTSGAPGGPSNGFLRVGGSPPGPEWSNDTPWRIAAEPTTAPTLLPASTALPMPSPGVLAVAETGTPVLVEAASPNALAPSVAPVITAVPATQDMPTAAPVIPSPVAAPYVSAGPPLWLAGVAAIGLLLAGIGLALMLRQNKQ</sequence>
<dbReference type="OrthoDB" id="9790247at2"/>
<keyword evidence="1" id="KW-1133">Transmembrane helix</keyword>
<organism evidence="2 3">
    <name type="scientific">Roseiflexus castenholzii (strain DSM 13941 / HLO8)</name>
    <dbReference type="NCBI Taxonomy" id="383372"/>
    <lineage>
        <taxon>Bacteria</taxon>
        <taxon>Bacillati</taxon>
        <taxon>Chloroflexota</taxon>
        <taxon>Chloroflexia</taxon>
        <taxon>Chloroflexales</taxon>
        <taxon>Roseiflexineae</taxon>
        <taxon>Roseiflexaceae</taxon>
        <taxon>Roseiflexus</taxon>
    </lineage>
</organism>
<dbReference type="HOGENOM" id="CLU_051808_0_0_0"/>
<dbReference type="SUPFAM" id="SSF49899">
    <property type="entry name" value="Concanavalin A-like lectins/glucanases"/>
    <property type="match status" value="1"/>
</dbReference>
<dbReference type="InterPro" id="IPR001791">
    <property type="entry name" value="Laminin_G"/>
</dbReference>
<dbReference type="Gene3D" id="2.60.120.200">
    <property type="match status" value="1"/>
</dbReference>
<keyword evidence="3" id="KW-1185">Reference proteome</keyword>
<keyword evidence="1" id="KW-0472">Membrane</keyword>
<feature type="transmembrane region" description="Helical" evidence="1">
    <location>
        <begin position="375"/>
        <end position="396"/>
    </location>
</feature>
<evidence type="ECO:0000313" key="2">
    <source>
        <dbReference type="EMBL" id="ABU59995.1"/>
    </source>
</evidence>
<dbReference type="EMBL" id="CP000804">
    <property type="protein sequence ID" value="ABU59995.1"/>
    <property type="molecule type" value="Genomic_DNA"/>
</dbReference>
<dbReference type="eggNOG" id="COG3266">
    <property type="taxonomic scope" value="Bacteria"/>
</dbReference>
<accession>A7NQZ9</accession>
<proteinExistence type="predicted"/>
<dbReference type="RefSeq" id="WP_012122418.1">
    <property type="nucleotide sequence ID" value="NC_009767.1"/>
</dbReference>
<evidence type="ECO:0000313" key="3">
    <source>
        <dbReference type="Proteomes" id="UP000000263"/>
    </source>
</evidence>